<reference evidence="5" key="2">
    <citation type="submission" date="2025-08" db="UniProtKB">
        <authorList>
            <consortium name="RefSeq"/>
        </authorList>
    </citation>
    <scope>IDENTIFICATION</scope>
    <source>
        <tissue evidence="5">Leaf</tissue>
    </source>
</reference>
<dbReference type="Proteomes" id="UP000694864">
    <property type="component" value="Chromosome 5"/>
</dbReference>
<evidence type="ECO:0000256" key="2">
    <source>
        <dbReference type="ARBA" id="ARBA00023306"/>
    </source>
</evidence>
<protein>
    <submittedName>
        <fullName evidence="5">Uncharacterized protein LOC104786811</fullName>
    </submittedName>
</protein>
<keyword evidence="2" id="KW-0131">Cell cycle</keyword>
<feature type="region of interest" description="Disordered" evidence="3">
    <location>
        <begin position="56"/>
        <end position="90"/>
    </location>
</feature>
<evidence type="ECO:0000313" key="4">
    <source>
        <dbReference type="Proteomes" id="UP000694864"/>
    </source>
</evidence>
<keyword evidence="1" id="KW-0649">Protein kinase inhibitor</keyword>
<evidence type="ECO:0000256" key="3">
    <source>
        <dbReference type="SAM" id="MobiDB-lite"/>
    </source>
</evidence>
<accession>A0ABM0Z550</accession>
<gene>
    <name evidence="5" type="primary">LOC104786811</name>
</gene>
<evidence type="ECO:0000313" key="5">
    <source>
        <dbReference type="RefSeq" id="XP_010510568.1"/>
    </source>
</evidence>
<dbReference type="GeneID" id="104786811"/>
<feature type="compositionally biased region" description="Acidic residues" evidence="3">
    <location>
        <begin position="56"/>
        <end position="65"/>
    </location>
</feature>
<dbReference type="InterPro" id="IPR040389">
    <property type="entry name" value="SMR"/>
</dbReference>
<proteinExistence type="predicted"/>
<name>A0ABM0Z550_CAMSA</name>
<dbReference type="RefSeq" id="XP_010510568.1">
    <property type="nucleotide sequence ID" value="XM_010512266.2"/>
</dbReference>
<keyword evidence="4" id="KW-1185">Reference proteome</keyword>
<dbReference type="PANTHER" id="PTHR33142">
    <property type="entry name" value="CYCLIN-DEPENDENT PROTEIN KINASE INHIBITOR SMR13"/>
    <property type="match status" value="1"/>
</dbReference>
<sequence>MGFSDAGTYLSDQNNLCETELGFLREPSLGFSDRTVHTTSPQPEFHTISPIYQEFQDQDQDQDQDLETKSKEASNCSRKGVNFKNEEEEEDYCKTPTRLDQILPSIPNICPPAPRKPKRVPSRSLKVRNSYKSKRMIILNVSREIECLFNPASLCNKIKKSRHI</sequence>
<organism evidence="4 5">
    <name type="scientific">Camelina sativa</name>
    <name type="common">False flax</name>
    <name type="synonym">Myagrum sativum</name>
    <dbReference type="NCBI Taxonomy" id="90675"/>
    <lineage>
        <taxon>Eukaryota</taxon>
        <taxon>Viridiplantae</taxon>
        <taxon>Streptophyta</taxon>
        <taxon>Embryophyta</taxon>
        <taxon>Tracheophyta</taxon>
        <taxon>Spermatophyta</taxon>
        <taxon>Magnoliopsida</taxon>
        <taxon>eudicotyledons</taxon>
        <taxon>Gunneridae</taxon>
        <taxon>Pentapetalae</taxon>
        <taxon>rosids</taxon>
        <taxon>malvids</taxon>
        <taxon>Brassicales</taxon>
        <taxon>Brassicaceae</taxon>
        <taxon>Camelineae</taxon>
        <taxon>Camelina</taxon>
    </lineage>
</organism>
<evidence type="ECO:0000256" key="1">
    <source>
        <dbReference type="ARBA" id="ARBA00023013"/>
    </source>
</evidence>
<reference evidence="4" key="1">
    <citation type="journal article" date="2014" name="Nat. Commun.">
        <title>The emerging biofuel crop Camelina sativa retains a highly undifferentiated hexaploid genome structure.</title>
        <authorList>
            <person name="Kagale S."/>
            <person name="Koh C."/>
            <person name="Nixon J."/>
            <person name="Bollina V."/>
            <person name="Clarke W.E."/>
            <person name="Tuteja R."/>
            <person name="Spillane C."/>
            <person name="Robinson S.J."/>
            <person name="Links M.G."/>
            <person name="Clarke C."/>
            <person name="Higgins E.E."/>
            <person name="Huebert T."/>
            <person name="Sharpe A.G."/>
            <person name="Parkin I.A."/>
        </authorList>
    </citation>
    <scope>NUCLEOTIDE SEQUENCE [LARGE SCALE GENOMIC DNA]</scope>
    <source>
        <strain evidence="4">cv. DH55</strain>
    </source>
</reference>
<dbReference type="PANTHER" id="PTHR33142:SF50">
    <property type="entry name" value="CYCLIN-DEPENDENT PROTEIN KINASE INHIBITOR SMR10"/>
    <property type="match status" value="1"/>
</dbReference>